<evidence type="ECO:0000259" key="1">
    <source>
        <dbReference type="Pfam" id="PF14529"/>
    </source>
</evidence>
<dbReference type="PANTHER" id="PTHR33273">
    <property type="entry name" value="DOMAIN-CONTAINING PROTEIN, PUTATIVE-RELATED"/>
    <property type="match status" value="1"/>
</dbReference>
<dbReference type="SUPFAM" id="SSF56219">
    <property type="entry name" value="DNase I-like"/>
    <property type="match status" value="1"/>
</dbReference>
<dbReference type="InterPro" id="IPR005135">
    <property type="entry name" value="Endo/exonuclease/phosphatase"/>
</dbReference>
<protein>
    <recommendedName>
        <fullName evidence="1">Endonuclease/exonuclease/phosphatase domain-containing protein</fullName>
    </recommendedName>
</protein>
<dbReference type="EMBL" id="JARBHB010000011">
    <property type="protein sequence ID" value="KAJ8873117.1"/>
    <property type="molecule type" value="Genomic_DNA"/>
</dbReference>
<reference evidence="2 3" key="1">
    <citation type="submission" date="2023-02" db="EMBL/GenBank/DDBJ databases">
        <title>LHISI_Scaffold_Assembly.</title>
        <authorList>
            <person name="Stuart O.P."/>
            <person name="Cleave R."/>
            <person name="Magrath M.J.L."/>
            <person name="Mikheyev A.S."/>
        </authorList>
    </citation>
    <scope>NUCLEOTIDE SEQUENCE [LARGE SCALE GENOMIC DNA]</scope>
    <source>
        <strain evidence="2">Daus_M_001</strain>
        <tissue evidence="2">Leg muscle</tissue>
    </source>
</reference>
<evidence type="ECO:0000313" key="3">
    <source>
        <dbReference type="Proteomes" id="UP001159363"/>
    </source>
</evidence>
<dbReference type="InterPro" id="IPR036691">
    <property type="entry name" value="Endo/exonu/phosph_ase_sf"/>
</dbReference>
<name>A0ABQ9GM69_9NEOP</name>
<dbReference type="Proteomes" id="UP001159363">
    <property type="component" value="Chromosome 10"/>
</dbReference>
<accession>A0ABQ9GM69</accession>
<keyword evidence="3" id="KW-1185">Reference proteome</keyword>
<comment type="caution">
    <text evidence="2">The sequence shown here is derived from an EMBL/GenBank/DDBJ whole genome shotgun (WGS) entry which is preliminary data.</text>
</comment>
<evidence type="ECO:0000313" key="2">
    <source>
        <dbReference type="EMBL" id="KAJ8873117.1"/>
    </source>
</evidence>
<feature type="domain" description="Endonuclease/exonuclease/phosphatase" evidence="1">
    <location>
        <begin position="401"/>
        <end position="512"/>
    </location>
</feature>
<dbReference type="Pfam" id="PF14529">
    <property type="entry name" value="Exo_endo_phos_2"/>
    <property type="match status" value="1"/>
</dbReference>
<dbReference type="PANTHER" id="PTHR33273:SF4">
    <property type="entry name" value="ENDONUCLEASE_EXONUCLEASE_PHOSPHATASE DOMAIN-CONTAINING PROTEIN"/>
    <property type="match status" value="1"/>
</dbReference>
<organism evidence="2 3">
    <name type="scientific">Dryococelus australis</name>
    <dbReference type="NCBI Taxonomy" id="614101"/>
    <lineage>
        <taxon>Eukaryota</taxon>
        <taxon>Metazoa</taxon>
        <taxon>Ecdysozoa</taxon>
        <taxon>Arthropoda</taxon>
        <taxon>Hexapoda</taxon>
        <taxon>Insecta</taxon>
        <taxon>Pterygota</taxon>
        <taxon>Neoptera</taxon>
        <taxon>Polyneoptera</taxon>
        <taxon>Phasmatodea</taxon>
        <taxon>Verophasmatodea</taxon>
        <taxon>Anareolatae</taxon>
        <taxon>Phasmatidae</taxon>
        <taxon>Eurycanthinae</taxon>
        <taxon>Dryococelus</taxon>
    </lineage>
</organism>
<proteinExistence type="predicted"/>
<gene>
    <name evidence="2" type="ORF">PR048_026734</name>
</gene>
<dbReference type="Gene3D" id="3.60.10.10">
    <property type="entry name" value="Endonuclease/exonuclease/phosphatase"/>
    <property type="match status" value="1"/>
</dbReference>
<sequence>MTTDKQDKGNEVEMEASETILLSISTGSMEDFPKLLPSVNTNHDTLSNVSANVDDAATSQPTGANKYLNISSGPFVVFIEGQDKNVANLHPIQIGELLIHVAEEIVEILQAGSNRSHSAMDRDHCEMWTLELDIKHLMAMNNLTYRQAKLQLSPASHPKERHDAAFRHTIPQASQKSQFFPQAKTFLAVINSLRKRLLSDSQNKLRPIRNVIKIPQGLLHTTPTKAVSPMAIYYPQFHPDKTPSVNGALLRYDNGRLDNSHSPSASEDEAYPLHKTYLLYGKHYTIKLLWLLLLSNFLQHKINILQCNCRSLTQQREQLQHYAMTHYLDVIFLQETHLHFDDRRAVFSSYRFYMNGYTYIHGVAVLVSKHIPSAPVSIDFAHTEIELVGCVVHLGGKKLNIYSLYVLAWHSVTEHNWDLLFDSLPDDALIGGDFDSHNSVWGDSIIDRAGAQLANSVLNSRFSPLTKGHHTLRGSYERRSIAIDLTICSSTIVHYFHWEIDTDPLGSDHFPVLILLLPKVLASSVSLPGYSRLW</sequence>